<feature type="domain" description="CcmH/CycL/Ccl2/NrfF N-terminal" evidence="9">
    <location>
        <begin position="5"/>
        <end position="136"/>
    </location>
</feature>
<dbReference type="AlphaFoldDB" id="A0A2Z3HV22"/>
<evidence type="ECO:0000256" key="7">
    <source>
        <dbReference type="RuleBase" id="RU364112"/>
    </source>
</evidence>
<evidence type="ECO:0000256" key="4">
    <source>
        <dbReference type="ARBA" id="ARBA00022729"/>
    </source>
</evidence>
<comment type="similarity">
    <text evidence="1 7">Belongs to the CcmH/CycL/Ccl2/NrfF family.</text>
</comment>
<dbReference type="PANTHER" id="PTHR47870:SF1">
    <property type="entry name" value="CYTOCHROME C-TYPE BIOGENESIS PROTEIN CCMH"/>
    <property type="match status" value="1"/>
</dbReference>
<keyword evidence="2 7" id="KW-0349">Heme</keyword>
<dbReference type="PANTHER" id="PTHR47870">
    <property type="entry name" value="CYTOCHROME C-TYPE BIOGENESIS PROTEIN CCMH"/>
    <property type="match status" value="1"/>
</dbReference>
<dbReference type="CDD" id="cd16378">
    <property type="entry name" value="CcmH_N"/>
    <property type="match status" value="1"/>
</dbReference>
<dbReference type="Pfam" id="PF03918">
    <property type="entry name" value="CcmH"/>
    <property type="match status" value="1"/>
</dbReference>
<dbReference type="InterPro" id="IPR038297">
    <property type="entry name" value="CcmH/CycL/NrfF/Ccl2_sf"/>
</dbReference>
<evidence type="ECO:0000256" key="6">
    <source>
        <dbReference type="ARBA" id="ARBA00023004"/>
    </source>
</evidence>
<evidence type="ECO:0000256" key="5">
    <source>
        <dbReference type="ARBA" id="ARBA00022748"/>
    </source>
</evidence>
<feature type="region of interest" description="Disordered" evidence="8">
    <location>
        <begin position="135"/>
        <end position="156"/>
    </location>
</feature>
<sequence length="156" mass="17118">MASALCLAAASDPAERLSDPAQEARARTLFKEVRCMVCQNESIEDSEAALAVDLRRMVRERVAAGDDDPTVRRWLVDRYGEFVLLRPSFSPANLILWLAPLVAVLVGGLALVQRLRQVRPTAEALTPEETVRLSRLVGDTNGHDPALKSSRDDPNA</sequence>
<feature type="compositionally biased region" description="Basic and acidic residues" evidence="8">
    <location>
        <begin position="141"/>
        <end position="156"/>
    </location>
</feature>
<keyword evidence="11" id="KW-1185">Reference proteome</keyword>
<comment type="function">
    <text evidence="7">Possible subunit of a heme lyase.</text>
</comment>
<keyword evidence="4 7" id="KW-0732">Signal</keyword>
<organism evidence="10 11">
    <name type="scientific">Phenylobacterium parvum</name>
    <dbReference type="NCBI Taxonomy" id="2201350"/>
    <lineage>
        <taxon>Bacteria</taxon>
        <taxon>Pseudomonadati</taxon>
        <taxon>Pseudomonadota</taxon>
        <taxon>Alphaproteobacteria</taxon>
        <taxon>Caulobacterales</taxon>
        <taxon>Caulobacteraceae</taxon>
        <taxon>Phenylobacterium</taxon>
    </lineage>
</organism>
<gene>
    <name evidence="10" type="ORF">HYN04_03510</name>
</gene>
<keyword evidence="6 7" id="KW-0408">Iron</keyword>
<keyword evidence="7" id="KW-0812">Transmembrane</keyword>
<keyword evidence="7" id="KW-0472">Membrane</keyword>
<dbReference type="GO" id="GO:0017004">
    <property type="term" value="P:cytochrome complex assembly"/>
    <property type="evidence" value="ECO:0007669"/>
    <property type="project" value="UniProtKB-KW"/>
</dbReference>
<dbReference type="KEGG" id="phb:HYN04_03510"/>
<name>A0A2Z3HV22_9CAUL</name>
<proteinExistence type="inferred from homology"/>
<protein>
    <recommendedName>
        <fullName evidence="7">Cytochrome c-type biogenesis protein</fullName>
    </recommendedName>
</protein>
<evidence type="ECO:0000259" key="9">
    <source>
        <dbReference type="Pfam" id="PF03918"/>
    </source>
</evidence>
<keyword evidence="7" id="KW-1133">Transmembrane helix</keyword>
<reference evidence="11" key="1">
    <citation type="submission" date="2018-05" db="EMBL/GenBank/DDBJ databases">
        <title>Genome sequencing of Phenylobacterium sp. HYN0004.</title>
        <authorList>
            <person name="Yi H."/>
            <person name="Baek C."/>
        </authorList>
    </citation>
    <scope>NUCLEOTIDE SEQUENCE [LARGE SCALE GENOMIC DNA]</scope>
    <source>
        <strain evidence="11">HYN0004</strain>
    </source>
</reference>
<dbReference type="OrthoDB" id="9804975at2"/>
<dbReference type="Gene3D" id="1.10.8.640">
    <property type="entry name" value="Cytochrome C biogenesis protein"/>
    <property type="match status" value="1"/>
</dbReference>
<dbReference type="Proteomes" id="UP000247763">
    <property type="component" value="Chromosome"/>
</dbReference>
<feature type="transmembrane region" description="Helical" evidence="7">
    <location>
        <begin position="94"/>
        <end position="112"/>
    </location>
</feature>
<dbReference type="GO" id="GO:0046872">
    <property type="term" value="F:metal ion binding"/>
    <property type="evidence" value="ECO:0007669"/>
    <property type="project" value="UniProtKB-KW"/>
</dbReference>
<dbReference type="EMBL" id="CP029479">
    <property type="protein sequence ID" value="AWM78715.1"/>
    <property type="molecule type" value="Genomic_DNA"/>
</dbReference>
<dbReference type="InterPro" id="IPR051263">
    <property type="entry name" value="C-type_cytochrome_biogenesis"/>
</dbReference>
<keyword evidence="5" id="KW-0201">Cytochrome c-type biogenesis</keyword>
<dbReference type="InterPro" id="IPR005616">
    <property type="entry name" value="CcmH/CycL/Ccl2/NrfF_N"/>
</dbReference>
<accession>A0A2Z3HV22</accession>
<evidence type="ECO:0000256" key="8">
    <source>
        <dbReference type="SAM" id="MobiDB-lite"/>
    </source>
</evidence>
<keyword evidence="3 7" id="KW-0479">Metal-binding</keyword>
<evidence type="ECO:0000256" key="1">
    <source>
        <dbReference type="ARBA" id="ARBA00010342"/>
    </source>
</evidence>
<evidence type="ECO:0000313" key="10">
    <source>
        <dbReference type="EMBL" id="AWM78715.1"/>
    </source>
</evidence>
<dbReference type="GO" id="GO:0005886">
    <property type="term" value="C:plasma membrane"/>
    <property type="evidence" value="ECO:0007669"/>
    <property type="project" value="TreeGrafter"/>
</dbReference>
<evidence type="ECO:0000313" key="11">
    <source>
        <dbReference type="Proteomes" id="UP000247763"/>
    </source>
</evidence>
<evidence type="ECO:0000256" key="3">
    <source>
        <dbReference type="ARBA" id="ARBA00022723"/>
    </source>
</evidence>
<evidence type="ECO:0000256" key="2">
    <source>
        <dbReference type="ARBA" id="ARBA00022617"/>
    </source>
</evidence>